<keyword evidence="1" id="KW-1133">Transmembrane helix</keyword>
<keyword evidence="2" id="KW-0732">Signal</keyword>
<keyword evidence="1" id="KW-0812">Transmembrane</keyword>
<dbReference type="EMBL" id="LNIX01000013">
    <property type="protein sequence ID" value="OXA47257.1"/>
    <property type="molecule type" value="Genomic_DNA"/>
</dbReference>
<keyword evidence="1" id="KW-0472">Membrane</keyword>
<feature type="transmembrane region" description="Helical" evidence="1">
    <location>
        <begin position="144"/>
        <end position="168"/>
    </location>
</feature>
<protein>
    <submittedName>
        <fullName evidence="3">Uncharacterized protein</fullName>
    </submittedName>
</protein>
<feature type="transmembrane region" description="Helical" evidence="1">
    <location>
        <begin position="194"/>
        <end position="216"/>
    </location>
</feature>
<name>A0A226DRG2_FOLCA</name>
<evidence type="ECO:0000256" key="2">
    <source>
        <dbReference type="SAM" id="SignalP"/>
    </source>
</evidence>
<evidence type="ECO:0000313" key="4">
    <source>
        <dbReference type="Proteomes" id="UP000198287"/>
    </source>
</evidence>
<feature type="chain" id="PRO_5012578750" evidence="2">
    <location>
        <begin position="18"/>
        <end position="224"/>
    </location>
</feature>
<gene>
    <name evidence="3" type="ORF">Fcan01_18037</name>
</gene>
<feature type="transmembrane region" description="Helical" evidence="1">
    <location>
        <begin position="80"/>
        <end position="99"/>
    </location>
</feature>
<organism evidence="3 4">
    <name type="scientific">Folsomia candida</name>
    <name type="common">Springtail</name>
    <dbReference type="NCBI Taxonomy" id="158441"/>
    <lineage>
        <taxon>Eukaryota</taxon>
        <taxon>Metazoa</taxon>
        <taxon>Ecdysozoa</taxon>
        <taxon>Arthropoda</taxon>
        <taxon>Hexapoda</taxon>
        <taxon>Collembola</taxon>
        <taxon>Entomobryomorpha</taxon>
        <taxon>Isotomoidea</taxon>
        <taxon>Isotomidae</taxon>
        <taxon>Proisotominae</taxon>
        <taxon>Folsomia</taxon>
    </lineage>
</organism>
<accession>A0A226DRG2</accession>
<proteinExistence type="predicted"/>
<reference evidence="3 4" key="1">
    <citation type="submission" date="2015-12" db="EMBL/GenBank/DDBJ databases">
        <title>The genome of Folsomia candida.</title>
        <authorList>
            <person name="Faddeeva A."/>
            <person name="Derks M.F."/>
            <person name="Anvar Y."/>
            <person name="Smit S."/>
            <person name="Van Straalen N."/>
            <person name="Roelofs D."/>
        </authorList>
    </citation>
    <scope>NUCLEOTIDE SEQUENCE [LARGE SCALE GENOMIC DNA]</scope>
    <source>
        <strain evidence="3 4">VU population</strain>
        <tissue evidence="3">Whole body</tissue>
    </source>
</reference>
<dbReference type="Proteomes" id="UP000198287">
    <property type="component" value="Unassembled WGS sequence"/>
</dbReference>
<keyword evidence="4" id="KW-1185">Reference proteome</keyword>
<evidence type="ECO:0000313" key="3">
    <source>
        <dbReference type="EMBL" id="OXA47257.1"/>
    </source>
</evidence>
<comment type="caution">
    <text evidence="3">The sequence shown here is derived from an EMBL/GenBank/DDBJ whole genome shotgun (WGS) entry which is preliminary data.</text>
</comment>
<sequence>MFAAAKFFSHILPVLKAHLTLCNRLTGSCPLSWNKILQRLVSDTESASFKLQQTLHFWYMNLYLVAQLLALPTYMETLTFPRLMICIFFIWALFLGNLFRWSVTLYASDFAKLLNAIPLLEIGQNQVIKALPALSHKQVRYEVILQWLMIFGTQTSLAFPMIMFGYLINPCFPPYWGAIIFLDKTGVCHITNSLVPIALMVFLWLQFTASSLTFYFPDSHPRCF</sequence>
<feature type="signal peptide" evidence="2">
    <location>
        <begin position="1"/>
        <end position="17"/>
    </location>
</feature>
<dbReference type="AlphaFoldDB" id="A0A226DRG2"/>
<evidence type="ECO:0000256" key="1">
    <source>
        <dbReference type="SAM" id="Phobius"/>
    </source>
</evidence>